<organism evidence="2 3">
    <name type="scientific">Zancudomyces culisetae</name>
    <name type="common">Gut fungus</name>
    <name type="synonym">Smittium culisetae</name>
    <dbReference type="NCBI Taxonomy" id="1213189"/>
    <lineage>
        <taxon>Eukaryota</taxon>
        <taxon>Fungi</taxon>
        <taxon>Fungi incertae sedis</taxon>
        <taxon>Zoopagomycota</taxon>
        <taxon>Kickxellomycotina</taxon>
        <taxon>Harpellomycetes</taxon>
        <taxon>Harpellales</taxon>
        <taxon>Legeriomycetaceae</taxon>
        <taxon>Zancudomyces</taxon>
    </lineage>
</organism>
<dbReference type="AlphaFoldDB" id="A0A1R1PHD0"/>
<dbReference type="Proteomes" id="UP000188320">
    <property type="component" value="Unassembled WGS sequence"/>
</dbReference>
<dbReference type="EMBL" id="LSSK01001199">
    <property type="protein sequence ID" value="OMH80405.1"/>
    <property type="molecule type" value="Genomic_DNA"/>
</dbReference>
<feature type="region of interest" description="Disordered" evidence="1">
    <location>
        <begin position="49"/>
        <end position="81"/>
    </location>
</feature>
<feature type="compositionally biased region" description="Low complexity" evidence="1">
    <location>
        <begin position="56"/>
        <end position="71"/>
    </location>
</feature>
<gene>
    <name evidence="2" type="ORF">AX774_g6154</name>
</gene>
<evidence type="ECO:0000313" key="2">
    <source>
        <dbReference type="EMBL" id="OMH80405.1"/>
    </source>
</evidence>
<keyword evidence="3" id="KW-1185">Reference proteome</keyword>
<evidence type="ECO:0000256" key="1">
    <source>
        <dbReference type="SAM" id="MobiDB-lite"/>
    </source>
</evidence>
<evidence type="ECO:0000313" key="3">
    <source>
        <dbReference type="Proteomes" id="UP000188320"/>
    </source>
</evidence>
<sequence>MPSSMARYLAFAPPYQSTLHHTPLPLPPVSPLLLFPPPPFHTLSQTTLSVPAQNIPPSSAHAPSTAPLPHSGTYRTPQPSPDTYFVITNTLPSINSSIFLPHSPPKTLYYIPASPPEPFLSPTISLVALSPSKSCVNSCPSPPLPPA</sequence>
<accession>A0A1R1PHD0</accession>
<protein>
    <submittedName>
        <fullName evidence="2">Uncharacterized protein</fullName>
    </submittedName>
</protein>
<reference evidence="3" key="1">
    <citation type="submission" date="2017-01" db="EMBL/GenBank/DDBJ databases">
        <authorList>
            <person name="Wang Y."/>
            <person name="White M."/>
            <person name="Kvist S."/>
            <person name="Moncalvo J.-M."/>
        </authorList>
    </citation>
    <scope>NUCLEOTIDE SEQUENCE [LARGE SCALE GENOMIC DNA]</scope>
    <source>
        <strain evidence="3">COL-18-3</strain>
    </source>
</reference>
<name>A0A1R1PHD0_ZANCU</name>
<proteinExistence type="predicted"/>
<comment type="caution">
    <text evidence="2">The sequence shown here is derived from an EMBL/GenBank/DDBJ whole genome shotgun (WGS) entry which is preliminary data.</text>
</comment>